<accession>A0A250L4T5</accession>
<evidence type="ECO:0000256" key="1">
    <source>
        <dbReference type="SAM" id="MobiDB-lite"/>
    </source>
</evidence>
<sequence>MRVPAGPFRAGPTDHPARRPLLEEGMNMSVTGVGAAPPGAAALAGAAQQTGSTSDPAQVRQFDALMQPGASPAAPPSSSGVAMSRAPADAAPAVQMTPAQANQSSLVERLRTYGNDLDARYANIDKHRSEMLTSMADSRSDPMMTMVKAMDFQWTATTTISEYQLSLSVAQAANGFTHTVLKTQE</sequence>
<protein>
    <submittedName>
        <fullName evidence="2">Uncharacterized protein</fullName>
    </submittedName>
</protein>
<feature type="region of interest" description="Disordered" evidence="1">
    <location>
        <begin position="1"/>
        <end position="103"/>
    </location>
</feature>
<organism evidence="2">
    <name type="scientific">Burkholderia contaminans</name>
    <dbReference type="NCBI Taxonomy" id="488447"/>
    <lineage>
        <taxon>Bacteria</taxon>
        <taxon>Pseudomonadati</taxon>
        <taxon>Pseudomonadota</taxon>
        <taxon>Betaproteobacteria</taxon>
        <taxon>Burkholderiales</taxon>
        <taxon>Burkholderiaceae</taxon>
        <taxon>Burkholderia</taxon>
        <taxon>Burkholderia cepacia complex</taxon>
    </lineage>
</organism>
<name>A0A250L4T5_9BURK</name>
<reference evidence="2" key="1">
    <citation type="journal article" date="2016" name="Biosci. Biotechnol. Biochem.">
        <title>Bioconversion of AHX to AOH by resting cells of Burkholderia contaminans CH-1.</title>
        <authorList>
            <person name="Choi J.H."/>
            <person name="Kikuchi A."/>
            <person name="Pumkaeo P."/>
            <person name="Hirai H."/>
            <person name="Tokuyama S."/>
            <person name="Kawagishi H."/>
        </authorList>
    </citation>
    <scope>NUCLEOTIDE SEQUENCE</scope>
    <source>
        <strain evidence="2">CH-1</strain>
    </source>
</reference>
<feature type="compositionally biased region" description="Low complexity" evidence="1">
    <location>
        <begin position="68"/>
        <end position="93"/>
    </location>
</feature>
<evidence type="ECO:0000313" key="2">
    <source>
        <dbReference type="EMBL" id="BBA38471.1"/>
    </source>
</evidence>
<dbReference type="EMBL" id="AP018357">
    <property type="protein sequence ID" value="BBA38471.1"/>
    <property type="molecule type" value="Genomic_DNA"/>
</dbReference>
<feature type="compositionally biased region" description="Low complexity" evidence="1">
    <location>
        <begin position="30"/>
        <end position="51"/>
    </location>
</feature>
<reference evidence="2" key="2">
    <citation type="journal article" date="2017" name="Genome Announc.">
        <title>High-Quality Draft Genome Sequence of Burkholderia contaminans CH-1, a Gram-Negative Bacterium That Metabolizes 2-Azahypoxanthine, a Plant Growth-Regulating Compound.</title>
        <authorList>
            <person name="Choi J.-H."/>
            <person name="Sugiura H."/>
            <person name="Moriuchi R."/>
            <person name="Kawagishi H."/>
            <person name="Dohra H."/>
        </authorList>
    </citation>
    <scope>NUCLEOTIDE SEQUENCE</scope>
    <source>
        <strain evidence="2">CH-1</strain>
    </source>
</reference>
<gene>
    <name evidence="2" type="ORF">BCCH1_08900</name>
</gene>
<dbReference type="AlphaFoldDB" id="A0A250L4T5"/>
<proteinExistence type="predicted"/>